<protein>
    <submittedName>
        <fullName evidence="1">Uncharacterized protein</fullName>
    </submittedName>
</protein>
<organism evidence="1">
    <name type="scientific">Anguilla anguilla</name>
    <name type="common">European freshwater eel</name>
    <name type="synonym">Muraena anguilla</name>
    <dbReference type="NCBI Taxonomy" id="7936"/>
    <lineage>
        <taxon>Eukaryota</taxon>
        <taxon>Metazoa</taxon>
        <taxon>Chordata</taxon>
        <taxon>Craniata</taxon>
        <taxon>Vertebrata</taxon>
        <taxon>Euteleostomi</taxon>
        <taxon>Actinopterygii</taxon>
        <taxon>Neopterygii</taxon>
        <taxon>Teleostei</taxon>
        <taxon>Anguilliformes</taxon>
        <taxon>Anguillidae</taxon>
        <taxon>Anguilla</taxon>
    </lineage>
</organism>
<name>A0A0E9UPW8_ANGAN</name>
<evidence type="ECO:0000313" key="1">
    <source>
        <dbReference type="EMBL" id="JAH67909.1"/>
    </source>
</evidence>
<reference evidence="1" key="1">
    <citation type="submission" date="2014-11" db="EMBL/GenBank/DDBJ databases">
        <authorList>
            <person name="Amaro Gonzalez C."/>
        </authorList>
    </citation>
    <scope>NUCLEOTIDE SEQUENCE</scope>
</reference>
<dbReference type="AlphaFoldDB" id="A0A0E9UPW8"/>
<reference evidence="1" key="2">
    <citation type="journal article" date="2015" name="Fish Shellfish Immunol.">
        <title>Early steps in the European eel (Anguilla anguilla)-Vibrio vulnificus interaction in the gills: Role of the RtxA13 toxin.</title>
        <authorList>
            <person name="Callol A."/>
            <person name="Pajuelo D."/>
            <person name="Ebbesson L."/>
            <person name="Teles M."/>
            <person name="MacKenzie S."/>
            <person name="Amaro C."/>
        </authorList>
    </citation>
    <scope>NUCLEOTIDE SEQUENCE</scope>
</reference>
<sequence>MQCVQLKFLIYVSVSFSRCYWVKNFHLSIGIKHLFEQITLERSCFYYLNPPGFMPSAT</sequence>
<dbReference type="EMBL" id="GBXM01040668">
    <property type="protein sequence ID" value="JAH67909.1"/>
    <property type="molecule type" value="Transcribed_RNA"/>
</dbReference>
<accession>A0A0E9UPW8</accession>
<proteinExistence type="predicted"/>